<keyword evidence="2" id="KW-1185">Reference proteome</keyword>
<dbReference type="PROSITE" id="PS51257">
    <property type="entry name" value="PROKAR_LIPOPROTEIN"/>
    <property type="match status" value="1"/>
</dbReference>
<dbReference type="OrthoDB" id="9448935at2759"/>
<reference evidence="1 2" key="1">
    <citation type="journal article" date="2016" name="BMC Genomics">
        <title>Comparative genomics reveals Cyclospora cayetanensis possesses coccidia-like metabolism and invasion components but unique surface antigens.</title>
        <authorList>
            <person name="Liu S."/>
            <person name="Wang L."/>
            <person name="Zheng H."/>
            <person name="Xu Z."/>
            <person name="Roellig D.M."/>
            <person name="Li N."/>
            <person name="Frace M.A."/>
            <person name="Tang K."/>
            <person name="Arrowood M.J."/>
            <person name="Moss D.M."/>
            <person name="Zhang L."/>
            <person name="Feng Y."/>
            <person name="Xiao L."/>
        </authorList>
    </citation>
    <scope>NUCLEOTIDE SEQUENCE [LARGE SCALE GENOMIC DNA]</scope>
    <source>
        <strain evidence="1 2">CHN_HEN01</strain>
    </source>
</reference>
<dbReference type="AlphaFoldDB" id="A0A1D3CZF4"/>
<dbReference type="InterPro" id="IPR000177">
    <property type="entry name" value="Apple"/>
</dbReference>
<dbReference type="Pfam" id="PF00024">
    <property type="entry name" value="PAN_1"/>
    <property type="match status" value="6"/>
</dbReference>
<dbReference type="VEuPathDB" id="ToxoDB:LOC34621173"/>
<dbReference type="SMART" id="SM00223">
    <property type="entry name" value="APPLE"/>
    <property type="match status" value="10"/>
</dbReference>
<proteinExistence type="predicted"/>
<protein>
    <submittedName>
        <fullName evidence="1">PAN domain-containing protein</fullName>
    </submittedName>
</protein>
<dbReference type="CDD" id="cd01100">
    <property type="entry name" value="APPLE_Factor_XI_like"/>
    <property type="match status" value="2"/>
</dbReference>
<name>A0A1D3CZF4_9EIME</name>
<gene>
    <name evidence="1" type="ORF">cyc_04671</name>
</gene>
<evidence type="ECO:0000313" key="2">
    <source>
        <dbReference type="Proteomes" id="UP000095192"/>
    </source>
</evidence>
<accession>A0A1D3CZF4</accession>
<dbReference type="PANTHER" id="PTHR33946">
    <property type="match status" value="1"/>
</dbReference>
<dbReference type="PANTHER" id="PTHR33946:SF4">
    <property type="entry name" value="COAGULATION FACTOR XI"/>
    <property type="match status" value="1"/>
</dbReference>
<dbReference type="Proteomes" id="UP000095192">
    <property type="component" value="Unassembled WGS sequence"/>
</dbReference>
<dbReference type="SUPFAM" id="SSF57414">
    <property type="entry name" value="Hairpin loop containing domain-like"/>
    <property type="match status" value="8"/>
</dbReference>
<dbReference type="SMART" id="SM00473">
    <property type="entry name" value="PAN_AP"/>
    <property type="match status" value="4"/>
</dbReference>
<sequence length="913" mass="100652">MKHTQHVAALAALAVISCLLKDGEAWVNSKGRYNEASESLGAPESMVEAQWGSVYVDIPGVKRSDKSLSFVFASLTGEVEEEFDQLDGCAAHQFDVRPTKNGFFLAVSEVHSEDQCQKTCSETLKCAAAVYHQETKVCNLMSDVQSLIKSATSTVVVPNCDVECLAVSKKFNGNGTYLGTVPNAFICQVLCKGNPICQSFSWLKSTRDCISYGSGPDLQDNEDAISGYKNSCSSSVKPTDYAGSCTVADISAIGTNIHYLGNVHSIKQCNHFCLLNRGCAWFTFNSQSRWCYLKEFNGTGYHDWRGDHTGPRLCDSSCLQKDIEVTGTPVATIYGVTQMLKCHFECSQNTTCMVWSWNPTTYDCSLFGGDAPHSRRFAERFWSGPKEACPHDKLYELPGPSCAIRGVKYGMEPFSVASAGNAGDCQKKCQQSSSCEAFAYDTTTEKCELHLANAILSKQESNTFISGPRTCEGCYDKDFEYIGETLQEISSGFLLPDECQLMCQATTNCTYWSFSGETCKLLSKGHKKSNTLFISGPKYCDGVCDLKGMQAPRKVHGYLKELKNRSLSQCREACRNDSGCSVFTRWQSGHCYLKKNGCFVNQMPDEAAVTGWNNCSTCFRQGVGYVDNEATKLWSLMADNAEECRERCNMMESCSLFTYDVKAKMCSLLSGDAGDVQGETLVSGPAVCQADNSCFSYGIVYEGSNFEKIKSSSPEECQALCARNSQCRFFTQEDGVCYLKRGHDQGTFYTKPKAGSTSGPKRCTQPDGLCEESNYDYPGSDLYPNPPRTSNPQECRVACYKDPLCRIWLWRKRDNVCWQKSISSFSIRSQVLQNTEGGPRLGCAKCVRAGIQLNGNIIKTEEQSSFTLCQLACELNSECKFFTYQNSSCKLMSTMGTISSAAYATTVSGPKQC</sequence>
<dbReference type="VEuPathDB" id="ToxoDB:cyc_04671"/>
<dbReference type="EMBL" id="JROU02001405">
    <property type="protein sequence ID" value="OEH76588.1"/>
    <property type="molecule type" value="Genomic_DNA"/>
</dbReference>
<dbReference type="GeneID" id="34621173"/>
<dbReference type="Gene3D" id="3.50.4.10">
    <property type="entry name" value="Hepatocyte Growth Factor"/>
    <property type="match status" value="11"/>
</dbReference>
<organism evidence="1 2">
    <name type="scientific">Cyclospora cayetanensis</name>
    <dbReference type="NCBI Taxonomy" id="88456"/>
    <lineage>
        <taxon>Eukaryota</taxon>
        <taxon>Sar</taxon>
        <taxon>Alveolata</taxon>
        <taxon>Apicomplexa</taxon>
        <taxon>Conoidasida</taxon>
        <taxon>Coccidia</taxon>
        <taxon>Eucoccidiorida</taxon>
        <taxon>Eimeriorina</taxon>
        <taxon>Eimeriidae</taxon>
        <taxon>Cyclospora</taxon>
    </lineage>
</organism>
<dbReference type="GO" id="GO:0005576">
    <property type="term" value="C:extracellular region"/>
    <property type="evidence" value="ECO:0007669"/>
    <property type="project" value="InterPro"/>
</dbReference>
<dbReference type="InterPro" id="IPR003609">
    <property type="entry name" value="Pan_app"/>
</dbReference>
<dbReference type="PROSITE" id="PS50948">
    <property type="entry name" value="PAN"/>
    <property type="match status" value="5"/>
</dbReference>
<dbReference type="GO" id="GO:0006508">
    <property type="term" value="P:proteolysis"/>
    <property type="evidence" value="ECO:0007669"/>
    <property type="project" value="InterPro"/>
</dbReference>
<comment type="caution">
    <text evidence="1">The sequence shown here is derived from an EMBL/GenBank/DDBJ whole genome shotgun (WGS) entry which is preliminary data.</text>
</comment>
<evidence type="ECO:0000313" key="1">
    <source>
        <dbReference type="EMBL" id="OEH76588.1"/>
    </source>
</evidence>
<dbReference type="Pfam" id="PF14295">
    <property type="entry name" value="PAN_4"/>
    <property type="match status" value="5"/>
</dbReference>